<reference evidence="2" key="1">
    <citation type="submission" date="2020-02" db="EMBL/GenBank/DDBJ databases">
        <authorList>
            <person name="Meier V. D."/>
        </authorList>
    </citation>
    <scope>NUCLEOTIDE SEQUENCE</scope>
    <source>
        <strain evidence="2">AVDCRST_MAG87</strain>
    </source>
</reference>
<feature type="region of interest" description="Disordered" evidence="1">
    <location>
        <begin position="65"/>
        <end position="110"/>
    </location>
</feature>
<organism evidence="2">
    <name type="scientific">uncultured Thermomicrobiales bacterium</name>
    <dbReference type="NCBI Taxonomy" id="1645740"/>
    <lineage>
        <taxon>Bacteria</taxon>
        <taxon>Pseudomonadati</taxon>
        <taxon>Thermomicrobiota</taxon>
        <taxon>Thermomicrobia</taxon>
        <taxon>Thermomicrobiales</taxon>
        <taxon>environmental samples</taxon>
    </lineage>
</organism>
<feature type="non-terminal residue" evidence="2">
    <location>
        <position position="110"/>
    </location>
</feature>
<dbReference type="AlphaFoldDB" id="A0A6J4UEI9"/>
<dbReference type="EMBL" id="CADCWJ010000139">
    <property type="protein sequence ID" value="CAA9547005.1"/>
    <property type="molecule type" value="Genomic_DNA"/>
</dbReference>
<feature type="region of interest" description="Disordered" evidence="1">
    <location>
        <begin position="1"/>
        <end position="49"/>
    </location>
</feature>
<feature type="compositionally biased region" description="Basic and acidic residues" evidence="1">
    <location>
        <begin position="70"/>
        <end position="84"/>
    </location>
</feature>
<sequence>MLPIPDGGLGSGMPDWLRRPPAWRSTGTTPAPSKVIPPPDNSPIDPRTMLTVDDLPAWLQGIAAATSGSKDVDRENPTVDRDGDAPTVDAEPASASSDVGPESTFVEPSP</sequence>
<evidence type="ECO:0000313" key="2">
    <source>
        <dbReference type="EMBL" id="CAA9547005.1"/>
    </source>
</evidence>
<evidence type="ECO:0000256" key="1">
    <source>
        <dbReference type="SAM" id="MobiDB-lite"/>
    </source>
</evidence>
<name>A0A6J4UEI9_9BACT</name>
<proteinExistence type="predicted"/>
<accession>A0A6J4UEI9</accession>
<protein>
    <submittedName>
        <fullName evidence="2">Uncharacterized protein</fullName>
    </submittedName>
</protein>
<gene>
    <name evidence="2" type="ORF">AVDCRST_MAG87-555</name>
</gene>